<dbReference type="eggNOG" id="KOG2386">
    <property type="taxonomic scope" value="Eukaryota"/>
</dbReference>
<dbReference type="InterPro" id="IPR020422">
    <property type="entry name" value="TYR_PHOSPHATASE_DUAL_dom"/>
</dbReference>
<dbReference type="STRING" id="45351.A7RLI3"/>
<dbReference type="InterPro" id="IPR029021">
    <property type="entry name" value="Prot-tyrosine_phosphatase-like"/>
</dbReference>
<dbReference type="PhylomeDB" id="A7RLI3"/>
<gene>
    <name evidence="5" type="ORF">NEMVEDRAFT_v1g86158</name>
</gene>
<feature type="domain" description="Tyrosine specific protein phosphatases" evidence="4">
    <location>
        <begin position="89"/>
        <end position="157"/>
    </location>
</feature>
<evidence type="ECO:0000313" key="5">
    <source>
        <dbReference type="EMBL" id="EDO47609.1"/>
    </source>
</evidence>
<keyword evidence="1" id="KW-0378">Hydrolase</keyword>
<dbReference type="Proteomes" id="UP000001593">
    <property type="component" value="Unassembled WGS sequence"/>
</dbReference>
<reference evidence="5 6" key="1">
    <citation type="journal article" date="2007" name="Science">
        <title>Sea anemone genome reveals ancestral eumetazoan gene repertoire and genomic organization.</title>
        <authorList>
            <person name="Putnam N.H."/>
            <person name="Srivastava M."/>
            <person name="Hellsten U."/>
            <person name="Dirks B."/>
            <person name="Chapman J."/>
            <person name="Salamov A."/>
            <person name="Terry A."/>
            <person name="Shapiro H."/>
            <person name="Lindquist E."/>
            <person name="Kapitonov V.V."/>
            <person name="Jurka J."/>
            <person name="Genikhovich G."/>
            <person name="Grigoriev I.V."/>
            <person name="Lucas S.M."/>
            <person name="Steele R.E."/>
            <person name="Finnerty J.R."/>
            <person name="Technau U."/>
            <person name="Martindale M.Q."/>
            <person name="Rokhsar D.S."/>
        </authorList>
    </citation>
    <scope>NUCLEOTIDE SEQUENCE [LARGE SCALE GENOMIC DNA]</scope>
    <source>
        <strain evidence="6">CH2 X CH6</strain>
    </source>
</reference>
<dbReference type="InterPro" id="IPR000387">
    <property type="entry name" value="Tyr_Pase_dom"/>
</dbReference>
<dbReference type="PROSITE" id="PS00383">
    <property type="entry name" value="TYR_PHOSPHATASE_1"/>
    <property type="match status" value="1"/>
</dbReference>
<dbReference type="PANTHER" id="PTHR10367:SF9">
    <property type="entry name" value="DUAL-SPECIFICITY PHOSPHATASE 11 (RNA_RNP COMPLEX 1-INTERACTING)"/>
    <property type="match status" value="1"/>
</dbReference>
<evidence type="ECO:0000259" key="4">
    <source>
        <dbReference type="PROSITE" id="PS50056"/>
    </source>
</evidence>
<dbReference type="InterPro" id="IPR016130">
    <property type="entry name" value="Tyr_Pase_AS"/>
</dbReference>
<evidence type="ECO:0000313" key="6">
    <source>
        <dbReference type="Proteomes" id="UP000001593"/>
    </source>
</evidence>
<dbReference type="PANTHER" id="PTHR10367">
    <property type="entry name" value="MRNA-CAPPING ENZYME"/>
    <property type="match status" value="1"/>
</dbReference>
<dbReference type="EMBL" id="DS469518">
    <property type="protein sequence ID" value="EDO47609.1"/>
    <property type="molecule type" value="Genomic_DNA"/>
</dbReference>
<dbReference type="PROSITE" id="PS50054">
    <property type="entry name" value="TYR_PHOSPHATASE_DUAL"/>
    <property type="match status" value="1"/>
</dbReference>
<evidence type="ECO:0008006" key="7">
    <source>
        <dbReference type="Google" id="ProtNLM"/>
    </source>
</evidence>
<evidence type="ECO:0000256" key="2">
    <source>
        <dbReference type="ARBA" id="ARBA00022912"/>
    </source>
</evidence>
<dbReference type="OMA" id="WLDYTAV"/>
<dbReference type="SUPFAM" id="SSF52799">
    <property type="entry name" value="(Phosphotyrosine protein) phosphatases II"/>
    <property type="match status" value="1"/>
</dbReference>
<sequence length="161" mass="18911">RWRDYSTCNWTPIEGQRIIIFKTPLSNVNMFTPTDLIEQLAQREMKLGLVLDFTFTTRYYDPREFTAEGIIYKKMMCAGHVIPKKKDIKRFEDEVKNFLENDKTGSLVGIHCTHGVNRTGYMVCRYLIDCCGYEPEKAIEAFNQARGHPLERENYLEDLKK</sequence>
<proteinExistence type="predicted"/>
<evidence type="ECO:0000259" key="3">
    <source>
        <dbReference type="PROSITE" id="PS50054"/>
    </source>
</evidence>
<dbReference type="InterPro" id="IPR051029">
    <property type="entry name" value="mRNA_Capping_Enz/RNA_Phosphat"/>
</dbReference>
<dbReference type="PROSITE" id="PS50056">
    <property type="entry name" value="TYR_PHOSPHATASE_2"/>
    <property type="match status" value="1"/>
</dbReference>
<keyword evidence="2" id="KW-0904">Protein phosphatase</keyword>
<dbReference type="Pfam" id="PF00782">
    <property type="entry name" value="DSPc"/>
    <property type="match status" value="1"/>
</dbReference>
<feature type="non-terminal residue" evidence="5">
    <location>
        <position position="1"/>
    </location>
</feature>
<evidence type="ECO:0000256" key="1">
    <source>
        <dbReference type="ARBA" id="ARBA00022801"/>
    </source>
</evidence>
<dbReference type="InParanoid" id="A7RLI3"/>
<dbReference type="Gene3D" id="3.90.190.10">
    <property type="entry name" value="Protein tyrosine phosphatase superfamily"/>
    <property type="match status" value="1"/>
</dbReference>
<organism evidence="5 6">
    <name type="scientific">Nematostella vectensis</name>
    <name type="common">Starlet sea anemone</name>
    <dbReference type="NCBI Taxonomy" id="45351"/>
    <lineage>
        <taxon>Eukaryota</taxon>
        <taxon>Metazoa</taxon>
        <taxon>Cnidaria</taxon>
        <taxon>Anthozoa</taxon>
        <taxon>Hexacorallia</taxon>
        <taxon>Actiniaria</taxon>
        <taxon>Edwardsiidae</taxon>
        <taxon>Nematostella</taxon>
    </lineage>
</organism>
<dbReference type="InterPro" id="IPR000340">
    <property type="entry name" value="Dual-sp_phosphatase_cat-dom"/>
</dbReference>
<name>A7RLI3_NEMVE</name>
<dbReference type="HOGENOM" id="CLU_057587_4_1_1"/>
<dbReference type="CDD" id="cd17665">
    <property type="entry name" value="DSP_DUSP11"/>
    <property type="match status" value="1"/>
</dbReference>
<protein>
    <recommendedName>
        <fullName evidence="7">RNA/RNP complex-1-interacting phosphatase</fullName>
    </recommendedName>
</protein>
<dbReference type="GO" id="GO:0004721">
    <property type="term" value="F:phosphoprotein phosphatase activity"/>
    <property type="evidence" value="ECO:0007669"/>
    <property type="project" value="UniProtKB-KW"/>
</dbReference>
<dbReference type="AlphaFoldDB" id="A7RLI3"/>
<feature type="domain" description="Tyrosine-protein phosphatase" evidence="3">
    <location>
        <begin position="9"/>
        <end position="161"/>
    </location>
</feature>
<keyword evidence="6" id="KW-1185">Reference proteome</keyword>
<accession>A7RLI3</accession>